<dbReference type="InterPro" id="IPR035437">
    <property type="entry name" value="SNase_OB-fold_sf"/>
</dbReference>
<proteinExistence type="predicted"/>
<evidence type="ECO:0000313" key="2">
    <source>
        <dbReference type="EMBL" id="AJW29979.1"/>
    </source>
</evidence>
<dbReference type="RefSeq" id="WP_181377313.1">
    <property type="nucleotide sequence ID" value="NZ_KM659092.1"/>
</dbReference>
<dbReference type="EMBL" id="KM659092">
    <property type="protein sequence ID" value="AJW29979.1"/>
    <property type="molecule type" value="Genomic_DNA"/>
</dbReference>
<organism evidence="2">
    <name type="scientific">Ochrobactrum sp. LM19</name>
    <dbReference type="NCBI Taxonomy" id="1449781"/>
    <lineage>
        <taxon>Bacteria</taxon>
        <taxon>Pseudomonadati</taxon>
        <taxon>Pseudomonadota</taxon>
        <taxon>Alphaproteobacteria</taxon>
        <taxon>Hyphomicrobiales</taxon>
        <taxon>Brucellaceae</taxon>
        <taxon>Brucella/Ochrobactrum group</taxon>
        <taxon>Ochrobactrum</taxon>
    </lineage>
</organism>
<dbReference type="SUPFAM" id="SSF50199">
    <property type="entry name" value="Staphylococcal nuclease"/>
    <property type="match status" value="1"/>
</dbReference>
<evidence type="ECO:0000256" key="1">
    <source>
        <dbReference type="SAM" id="SignalP"/>
    </source>
</evidence>
<keyword evidence="1" id="KW-0732">Signal</keyword>
<evidence type="ECO:0008006" key="3">
    <source>
        <dbReference type="Google" id="ProtNLM"/>
    </source>
</evidence>
<reference evidence="2" key="1">
    <citation type="submission" date="2014-09" db="EMBL/GenBank/DDBJ databases">
        <title>The mobilome of the heavy metals and metalloids hypertolerant bacteria from the Lubin copper mine (Poland).</title>
        <authorList>
            <person name="Dziewit L."/>
            <person name="Bartosik D."/>
        </authorList>
    </citation>
    <scope>NUCLEOTIDE SEQUENCE</scope>
    <source>
        <plasmid evidence="2">pLM19O2</plasmid>
    </source>
</reference>
<feature type="chain" id="PRO_5002290477" description="Succinoglycan biosynthesis protein" evidence="1">
    <location>
        <begin position="24"/>
        <end position="192"/>
    </location>
</feature>
<accession>A0A0D5A0P1</accession>
<dbReference type="Gene3D" id="2.40.50.90">
    <property type="match status" value="1"/>
</dbReference>
<sequence length="192" mass="20165">MNKFVFTLAATILGSGYALTSGAAQENAGSSNRQVFSIPPSGLDFLTGDTWIQNNQKLRLYGVQSCLRGTTYTDGAGQRQDCGAVSLAMLAALVRDTRPECSPVAQITASPNDSHPTVLVVCSAHIGNETVDLGTALITQGFAFAALSNDGAPVYFPYAAAEAIAKQARAGLWAYADIPHPNAVLSNVMRLK</sequence>
<dbReference type="AlphaFoldDB" id="A0A0D5A0P1"/>
<name>A0A0D5A0P1_9HYPH</name>
<feature type="signal peptide" evidence="1">
    <location>
        <begin position="1"/>
        <end position="23"/>
    </location>
</feature>
<gene>
    <name evidence="2" type="ORF">pLM19O2_p34</name>
</gene>
<keyword evidence="2" id="KW-0614">Plasmid</keyword>
<protein>
    <recommendedName>
        <fullName evidence="3">Succinoglycan biosynthesis protein</fullName>
    </recommendedName>
</protein>
<geneLocation type="plasmid" evidence="2">
    <name>pLM19O2</name>
</geneLocation>